<dbReference type="InterPro" id="IPR050204">
    <property type="entry name" value="AraC_XylS_family_regulators"/>
</dbReference>
<dbReference type="Gene3D" id="1.10.10.60">
    <property type="entry name" value="Homeodomain-like"/>
    <property type="match status" value="1"/>
</dbReference>
<gene>
    <name evidence="5" type="ORF">GCM10022204_22580</name>
</gene>
<proteinExistence type="predicted"/>
<evidence type="ECO:0000256" key="1">
    <source>
        <dbReference type="ARBA" id="ARBA00023015"/>
    </source>
</evidence>
<keyword evidence="1" id="KW-0805">Transcription regulation</keyword>
<feature type="domain" description="HTH araC/xylS-type" evidence="4">
    <location>
        <begin position="171"/>
        <end position="269"/>
    </location>
</feature>
<comment type="caution">
    <text evidence="5">The sequence shown here is derived from an EMBL/GenBank/DDBJ whole genome shotgun (WGS) entry which is preliminary data.</text>
</comment>
<protein>
    <recommendedName>
        <fullName evidence="4">HTH araC/xylS-type domain-containing protein</fullName>
    </recommendedName>
</protein>
<dbReference type="Pfam" id="PF12833">
    <property type="entry name" value="HTH_18"/>
    <property type="match status" value="1"/>
</dbReference>
<evidence type="ECO:0000259" key="4">
    <source>
        <dbReference type="PROSITE" id="PS01124"/>
    </source>
</evidence>
<dbReference type="PANTHER" id="PTHR46796">
    <property type="entry name" value="HTH-TYPE TRANSCRIPTIONAL ACTIVATOR RHAS-RELATED"/>
    <property type="match status" value="1"/>
</dbReference>
<evidence type="ECO:0000313" key="6">
    <source>
        <dbReference type="Proteomes" id="UP001500051"/>
    </source>
</evidence>
<evidence type="ECO:0000256" key="3">
    <source>
        <dbReference type="ARBA" id="ARBA00023163"/>
    </source>
</evidence>
<dbReference type="SUPFAM" id="SSF46689">
    <property type="entry name" value="Homeodomain-like"/>
    <property type="match status" value="2"/>
</dbReference>
<sequence>MRIRQEREIPSVTLDLSDPPAVVSQGRATHGVNRLVDEFQLPDLWSLHLYAYTAELEVDGIGYALTPGSVSLVPPASVIRYRYRGPSTHLYAHLRAGSAGAGGSWPLRLVMSPGPELGVITDLMESAVDSAATHPERTRADVWLALLRLAALGRDRGRESRRLSPGQEHLTRALAHIERHLSEPLTVPDIAAAVGVSHNHLTRLFTAGPGLTVVGYLRRRRIEHARQLLVHSTMSISAIAAAVGIPDLQAFNKACRTVTGLGPRALRAAGTLPPD</sequence>
<keyword evidence="6" id="KW-1185">Reference proteome</keyword>
<reference evidence="6" key="1">
    <citation type="journal article" date="2019" name="Int. J. Syst. Evol. Microbiol.">
        <title>The Global Catalogue of Microorganisms (GCM) 10K type strain sequencing project: providing services to taxonomists for standard genome sequencing and annotation.</title>
        <authorList>
            <consortium name="The Broad Institute Genomics Platform"/>
            <consortium name="The Broad Institute Genome Sequencing Center for Infectious Disease"/>
            <person name="Wu L."/>
            <person name="Ma J."/>
        </authorList>
    </citation>
    <scope>NUCLEOTIDE SEQUENCE [LARGE SCALE GENOMIC DNA]</scope>
    <source>
        <strain evidence="6">JCM 16548</strain>
    </source>
</reference>
<dbReference type="InterPro" id="IPR018060">
    <property type="entry name" value="HTH_AraC"/>
</dbReference>
<accession>A0ABP7DHV1</accession>
<dbReference type="PANTHER" id="PTHR46796:SF6">
    <property type="entry name" value="ARAC SUBFAMILY"/>
    <property type="match status" value="1"/>
</dbReference>
<evidence type="ECO:0000313" key="5">
    <source>
        <dbReference type="EMBL" id="GAA3704553.1"/>
    </source>
</evidence>
<dbReference type="EMBL" id="BAAAYX010000005">
    <property type="protein sequence ID" value="GAA3704553.1"/>
    <property type="molecule type" value="Genomic_DNA"/>
</dbReference>
<evidence type="ECO:0000256" key="2">
    <source>
        <dbReference type="ARBA" id="ARBA00023125"/>
    </source>
</evidence>
<dbReference type="PROSITE" id="PS01124">
    <property type="entry name" value="HTH_ARAC_FAMILY_2"/>
    <property type="match status" value="1"/>
</dbReference>
<dbReference type="RefSeq" id="WP_344812450.1">
    <property type="nucleotide sequence ID" value="NZ_BAAAYX010000005.1"/>
</dbReference>
<name>A0ABP7DHV1_9ACTN</name>
<organism evidence="5 6">
    <name type="scientific">Microlunatus aurantiacus</name>
    <dbReference type="NCBI Taxonomy" id="446786"/>
    <lineage>
        <taxon>Bacteria</taxon>
        <taxon>Bacillati</taxon>
        <taxon>Actinomycetota</taxon>
        <taxon>Actinomycetes</taxon>
        <taxon>Propionibacteriales</taxon>
        <taxon>Propionibacteriaceae</taxon>
        <taxon>Microlunatus</taxon>
    </lineage>
</organism>
<keyword evidence="2" id="KW-0238">DNA-binding</keyword>
<dbReference type="Proteomes" id="UP001500051">
    <property type="component" value="Unassembled WGS sequence"/>
</dbReference>
<dbReference type="InterPro" id="IPR009057">
    <property type="entry name" value="Homeodomain-like_sf"/>
</dbReference>
<keyword evidence="3" id="KW-0804">Transcription</keyword>
<dbReference type="SMART" id="SM00342">
    <property type="entry name" value="HTH_ARAC"/>
    <property type="match status" value="1"/>
</dbReference>